<comment type="similarity">
    <text evidence="3 10">Belongs to the peptidase M24B family.</text>
</comment>
<keyword evidence="6 10" id="KW-0479">Metal-binding</keyword>
<protein>
    <recommendedName>
        <fullName evidence="4">Xaa-Pro aminopeptidase</fullName>
        <ecNumber evidence="4">3.4.11.9</ecNumber>
    </recommendedName>
</protein>
<dbReference type="GO" id="GO:0070006">
    <property type="term" value="F:metalloaminopeptidase activity"/>
    <property type="evidence" value="ECO:0007669"/>
    <property type="project" value="InterPro"/>
</dbReference>
<dbReference type="PANTHER" id="PTHR43226:SF4">
    <property type="entry name" value="XAA-PRO AMINOPEPTIDASE 3"/>
    <property type="match status" value="1"/>
</dbReference>
<dbReference type="PATRIC" id="fig|946483.4.peg.1550"/>
<dbReference type="GO" id="GO:0030145">
    <property type="term" value="F:manganese ion binding"/>
    <property type="evidence" value="ECO:0007669"/>
    <property type="project" value="InterPro"/>
</dbReference>
<name>U5NBK0_9BURK</name>
<dbReference type="Gene3D" id="3.40.350.10">
    <property type="entry name" value="Creatinase/prolidase N-terminal domain"/>
    <property type="match status" value="1"/>
</dbReference>
<keyword evidence="13" id="KW-1185">Reference proteome</keyword>
<keyword evidence="9" id="KW-0464">Manganese</keyword>
<dbReference type="InterPro" id="IPR036005">
    <property type="entry name" value="Creatinase/aminopeptidase-like"/>
</dbReference>
<evidence type="ECO:0000256" key="5">
    <source>
        <dbReference type="ARBA" id="ARBA00022670"/>
    </source>
</evidence>
<dbReference type="EC" id="3.4.11.9" evidence="4"/>
<evidence type="ECO:0000256" key="8">
    <source>
        <dbReference type="ARBA" id="ARBA00023049"/>
    </source>
</evidence>
<dbReference type="InterPro" id="IPR029149">
    <property type="entry name" value="Creatin/AminoP/Spt16_N"/>
</dbReference>
<dbReference type="AlphaFoldDB" id="U5NBK0"/>
<dbReference type="HOGENOM" id="CLU_017266_1_0_4"/>
<evidence type="ECO:0000256" key="10">
    <source>
        <dbReference type="RuleBase" id="RU000590"/>
    </source>
</evidence>
<dbReference type="CDD" id="cd01087">
    <property type="entry name" value="Prolidase"/>
    <property type="match status" value="1"/>
</dbReference>
<evidence type="ECO:0000256" key="4">
    <source>
        <dbReference type="ARBA" id="ARBA00012574"/>
    </source>
</evidence>
<proteinExistence type="inferred from homology"/>
<evidence type="ECO:0000256" key="7">
    <source>
        <dbReference type="ARBA" id="ARBA00022801"/>
    </source>
</evidence>
<dbReference type="InterPro" id="IPR001131">
    <property type="entry name" value="Peptidase_M24B_aminopep-P_CS"/>
</dbReference>
<dbReference type="GO" id="GO:0005829">
    <property type="term" value="C:cytosol"/>
    <property type="evidence" value="ECO:0007669"/>
    <property type="project" value="TreeGrafter"/>
</dbReference>
<evidence type="ECO:0000313" key="13">
    <source>
        <dbReference type="Proteomes" id="UP000017184"/>
    </source>
</evidence>
<dbReference type="SUPFAM" id="SSF55920">
    <property type="entry name" value="Creatinase/aminopeptidase"/>
    <property type="match status" value="1"/>
</dbReference>
<keyword evidence="8" id="KW-0482">Metalloprotease</keyword>
<accession>U5NBK0</accession>
<evidence type="ECO:0000256" key="2">
    <source>
        <dbReference type="ARBA" id="ARBA00001936"/>
    </source>
</evidence>
<comment type="catalytic activity">
    <reaction evidence="1">
        <text>Release of any N-terminal amino acid, including proline, that is linked to proline, even from a dipeptide or tripeptide.</text>
        <dbReference type="EC" id="3.4.11.9"/>
    </reaction>
</comment>
<dbReference type="Gene3D" id="3.90.230.10">
    <property type="entry name" value="Creatinase/methionine aminopeptidase superfamily"/>
    <property type="match status" value="1"/>
</dbReference>
<feature type="domain" description="Aminopeptidase P N-terminal" evidence="11">
    <location>
        <begin position="5"/>
        <end position="140"/>
    </location>
</feature>
<dbReference type="RefSeq" id="WP_022773331.1">
    <property type="nucleotide sequence ID" value="NC_022576.1"/>
</dbReference>
<dbReference type="EMBL" id="CP004885">
    <property type="protein sequence ID" value="AGX87618.1"/>
    <property type="molecule type" value="Genomic_DNA"/>
</dbReference>
<evidence type="ECO:0000313" key="12">
    <source>
        <dbReference type="EMBL" id="AGX87618.1"/>
    </source>
</evidence>
<dbReference type="OrthoDB" id="9806388at2"/>
<organism evidence="12 13">
    <name type="scientific">Candidatus Symbiobacter mobilis CR</name>
    <dbReference type="NCBI Taxonomy" id="946483"/>
    <lineage>
        <taxon>Bacteria</taxon>
        <taxon>Pseudomonadati</taxon>
        <taxon>Pseudomonadota</taxon>
        <taxon>Betaproteobacteria</taxon>
        <taxon>Burkholderiales</taxon>
        <taxon>Comamonadaceae</taxon>
    </lineage>
</organism>
<dbReference type="InterPro" id="IPR007865">
    <property type="entry name" value="Aminopep_P_N"/>
</dbReference>
<dbReference type="Proteomes" id="UP000017184">
    <property type="component" value="Chromosome"/>
</dbReference>
<comment type="cofactor">
    <cofactor evidence="2">
        <name>Mn(2+)</name>
        <dbReference type="ChEBI" id="CHEBI:29035"/>
    </cofactor>
</comment>
<gene>
    <name evidence="12" type="primary">pepP</name>
    <name evidence="12" type="ORF">Cenrod_1533</name>
</gene>
<dbReference type="SMART" id="SM01011">
    <property type="entry name" value="AMP_N"/>
    <property type="match status" value="1"/>
</dbReference>
<keyword evidence="12" id="KW-0031">Aminopeptidase</keyword>
<dbReference type="eggNOG" id="COG0006">
    <property type="taxonomic scope" value="Bacteria"/>
</dbReference>
<evidence type="ECO:0000259" key="11">
    <source>
        <dbReference type="SMART" id="SM01011"/>
    </source>
</evidence>
<dbReference type="Pfam" id="PF00557">
    <property type="entry name" value="Peptidase_M24"/>
    <property type="match status" value="1"/>
</dbReference>
<dbReference type="Pfam" id="PF05195">
    <property type="entry name" value="AMP_N"/>
    <property type="match status" value="1"/>
</dbReference>
<dbReference type="InterPro" id="IPR000994">
    <property type="entry name" value="Pept_M24"/>
</dbReference>
<keyword evidence="7" id="KW-0378">Hydrolase</keyword>
<dbReference type="KEGG" id="cbx:Cenrod_1533"/>
<evidence type="ECO:0000256" key="1">
    <source>
        <dbReference type="ARBA" id="ARBA00001424"/>
    </source>
</evidence>
<dbReference type="PANTHER" id="PTHR43226">
    <property type="entry name" value="XAA-PRO AMINOPEPTIDASE 3"/>
    <property type="match status" value="1"/>
</dbReference>
<sequence length="470" mass="52173">MTSTFALSVYDQRRRDLARRIGPNAVALLPTAPMRLRNRDVAYPYRHDSAFHYLCGFGEADAWLVLTTDAHSTPRTTLFCLPRDPERETWNGLRLGPDAAPAALGIDEAFAIDVLDARMPELLAGREALWYPFGADHELRVHAWLRAVRNDARFGRRGVPSPWQTLDLCNVIDDMRLYKTAHETRLMRHAARISASAHSRAMRFCAQQLRAGEEVREYHLEAELLHEFRSCGAQAAAYESVVATGANACILHYPAGSTPVRAGDLVLVDAGCELDGYASDITRTFPAIGTFTSVQRELYTLVLAAQQAAIAAIRPGARFVHAHEASVRVLSQGMLDLGLLRRDVVGTVDDVIAHEHYRRFYMHRTSHWIGMDVHDCGAYMERGERSEEPPAPSGTGNAATKELPSRILHTGMMLTVEPGLYVRPSPDVPEPFHGIGIRIEDEALVTPSGCELLTRDVPVLPEELTALMLR</sequence>
<dbReference type="InterPro" id="IPR052433">
    <property type="entry name" value="X-Pro_dipept-like"/>
</dbReference>
<evidence type="ECO:0000256" key="3">
    <source>
        <dbReference type="ARBA" id="ARBA00008766"/>
    </source>
</evidence>
<reference evidence="12 13" key="1">
    <citation type="journal article" date="2013" name="Genome Biol.">
        <title>Genomic analysis reveals key aspects of prokaryotic symbiosis in the phototrophic consortium "Chlorochromatium aggregatum".</title>
        <authorList>
            <person name="Liu Z."/>
            <person name="Muller J."/>
            <person name="Li T."/>
            <person name="Alvey R.M."/>
            <person name="Vogl K."/>
            <person name="Frigaard N.U."/>
            <person name="Rockwell N.C."/>
            <person name="Boyd E.S."/>
            <person name="Tomsho L.P."/>
            <person name="Schuster S.C."/>
            <person name="Henke P."/>
            <person name="Rohde M."/>
            <person name="Overmann J."/>
            <person name="Bryant D.A."/>
        </authorList>
    </citation>
    <scope>NUCLEOTIDE SEQUENCE [LARGE SCALE GENOMIC DNA]</scope>
    <source>
        <strain evidence="12">CR</strain>
    </source>
</reference>
<keyword evidence="5" id="KW-0645">Protease</keyword>
<evidence type="ECO:0000256" key="6">
    <source>
        <dbReference type="ARBA" id="ARBA00022723"/>
    </source>
</evidence>
<dbReference type="SUPFAM" id="SSF53092">
    <property type="entry name" value="Creatinase/prolidase N-terminal domain"/>
    <property type="match status" value="1"/>
</dbReference>
<dbReference type="GO" id="GO:0006508">
    <property type="term" value="P:proteolysis"/>
    <property type="evidence" value="ECO:0007669"/>
    <property type="project" value="UniProtKB-KW"/>
</dbReference>
<dbReference type="STRING" id="946483.Cenrod_1533"/>
<dbReference type="PROSITE" id="PS00491">
    <property type="entry name" value="PROLINE_PEPTIDASE"/>
    <property type="match status" value="1"/>
</dbReference>
<evidence type="ECO:0000256" key="9">
    <source>
        <dbReference type="ARBA" id="ARBA00023211"/>
    </source>
</evidence>